<dbReference type="OrthoDB" id="2845592at2"/>
<dbReference type="RefSeq" id="WP_133579190.1">
    <property type="nucleotide sequence ID" value="NZ_SNYJ01000002.1"/>
</dbReference>
<dbReference type="Pfam" id="PF13921">
    <property type="entry name" value="Myb_DNA-bind_6"/>
    <property type="match status" value="1"/>
</dbReference>
<evidence type="ECO:0000313" key="3">
    <source>
        <dbReference type="EMBL" id="TDQ42313.1"/>
    </source>
</evidence>
<protein>
    <submittedName>
        <fullName evidence="3">RsfA family transcription factor</fullName>
    </submittedName>
</protein>
<dbReference type="InterPro" id="IPR014243">
    <property type="entry name" value="RsfA-like"/>
</dbReference>
<name>A0A4R6UB82_9BACI</name>
<sequence>MTVRQDAWSDEEDRVLAETVLQYIEEGSTQLKAFEEVGNKLYRTAAACGFRWNSTIRKQYQDQIVKSKRSRKQRTSLKPSIPRKELPASATNEVIGALEQIKKAWLYQHDKQGDLQSINDKLSSERDRLASEVVILEKKLSQTSADYTSLLHVIDRARQWSSEKE</sequence>
<dbReference type="Proteomes" id="UP000295632">
    <property type="component" value="Unassembled WGS sequence"/>
</dbReference>
<feature type="compositionally biased region" description="Basic residues" evidence="1">
    <location>
        <begin position="66"/>
        <end position="75"/>
    </location>
</feature>
<dbReference type="InterPro" id="IPR001005">
    <property type="entry name" value="SANT/Myb"/>
</dbReference>
<proteinExistence type="predicted"/>
<organism evidence="3 4">
    <name type="scientific">Aureibacillus halotolerans</name>
    <dbReference type="NCBI Taxonomy" id="1508390"/>
    <lineage>
        <taxon>Bacteria</taxon>
        <taxon>Bacillati</taxon>
        <taxon>Bacillota</taxon>
        <taxon>Bacilli</taxon>
        <taxon>Bacillales</taxon>
        <taxon>Bacillaceae</taxon>
        <taxon>Aureibacillus</taxon>
    </lineage>
</organism>
<comment type="caution">
    <text evidence="3">The sequence shown here is derived from an EMBL/GenBank/DDBJ whole genome shotgun (WGS) entry which is preliminary data.</text>
</comment>
<feature type="domain" description="Myb-like" evidence="2">
    <location>
        <begin position="1"/>
        <end position="56"/>
    </location>
</feature>
<dbReference type="AlphaFoldDB" id="A0A4R6UB82"/>
<dbReference type="NCBIfam" id="TIGR02894">
    <property type="entry name" value="DNA_bind_RsfA"/>
    <property type="match status" value="1"/>
</dbReference>
<evidence type="ECO:0000256" key="1">
    <source>
        <dbReference type="SAM" id="MobiDB-lite"/>
    </source>
</evidence>
<dbReference type="SUPFAM" id="SSF46689">
    <property type="entry name" value="Homeodomain-like"/>
    <property type="match status" value="1"/>
</dbReference>
<dbReference type="PANTHER" id="PTHR41302">
    <property type="entry name" value="PRESPORE-SPECIFIC TRANSCRIPTIONAL REGULATOR RSFA-RELATED"/>
    <property type="match status" value="1"/>
</dbReference>
<dbReference type="InterPro" id="IPR009057">
    <property type="entry name" value="Homeodomain-like_sf"/>
</dbReference>
<accession>A0A4R6UB82</accession>
<dbReference type="PROSITE" id="PS50090">
    <property type="entry name" value="MYB_LIKE"/>
    <property type="match status" value="1"/>
</dbReference>
<dbReference type="EMBL" id="SNYJ01000002">
    <property type="protein sequence ID" value="TDQ42313.1"/>
    <property type="molecule type" value="Genomic_DNA"/>
</dbReference>
<reference evidence="3 4" key="1">
    <citation type="submission" date="2019-03" db="EMBL/GenBank/DDBJ databases">
        <title>Genomic Encyclopedia of Type Strains, Phase IV (KMG-IV): sequencing the most valuable type-strain genomes for metagenomic binning, comparative biology and taxonomic classification.</title>
        <authorList>
            <person name="Goeker M."/>
        </authorList>
    </citation>
    <scope>NUCLEOTIDE SEQUENCE [LARGE SCALE GENOMIC DNA]</scope>
    <source>
        <strain evidence="3 4">DSM 28697</strain>
    </source>
</reference>
<feature type="region of interest" description="Disordered" evidence="1">
    <location>
        <begin position="64"/>
        <end position="89"/>
    </location>
</feature>
<keyword evidence="4" id="KW-1185">Reference proteome</keyword>
<dbReference type="PANTHER" id="PTHR41302:SF2">
    <property type="entry name" value="PRESPORE SPECIFIC TRANSCRIPTIONAL ACTIVATOR RSFA"/>
    <property type="match status" value="1"/>
</dbReference>
<evidence type="ECO:0000259" key="2">
    <source>
        <dbReference type="PROSITE" id="PS50090"/>
    </source>
</evidence>
<evidence type="ECO:0000313" key="4">
    <source>
        <dbReference type="Proteomes" id="UP000295632"/>
    </source>
</evidence>
<gene>
    <name evidence="3" type="ORF">EV213_102345</name>
</gene>